<dbReference type="PROSITE" id="PS00137">
    <property type="entry name" value="SUBTILASE_HIS"/>
    <property type="match status" value="1"/>
</dbReference>
<feature type="active site" description="Charge relay system" evidence="8 9">
    <location>
        <position position="198"/>
    </location>
</feature>
<name>A0A9P5SJ74_9FUNG</name>
<dbReference type="Pfam" id="PF02225">
    <property type="entry name" value="PA"/>
    <property type="match status" value="1"/>
</dbReference>
<dbReference type="PRINTS" id="PR00723">
    <property type="entry name" value="SUBTILISIN"/>
</dbReference>
<dbReference type="InterPro" id="IPR050131">
    <property type="entry name" value="Peptidase_S8_subtilisin-like"/>
</dbReference>
<dbReference type="GO" id="GO:0005615">
    <property type="term" value="C:extracellular space"/>
    <property type="evidence" value="ECO:0007669"/>
    <property type="project" value="TreeGrafter"/>
</dbReference>
<accession>A0A9P5SJ74</accession>
<keyword evidence="4 9" id="KW-0645">Protease</keyword>
<dbReference type="PROSITE" id="PS00138">
    <property type="entry name" value="SUBTILASE_SER"/>
    <property type="match status" value="1"/>
</dbReference>
<keyword evidence="16" id="KW-1185">Reference proteome</keyword>
<comment type="caution">
    <text evidence="15">The sequence shown here is derived from an EMBL/GenBank/DDBJ whole genome shotgun (WGS) entry which is preliminary data.</text>
</comment>
<dbReference type="PANTHER" id="PTHR43806:SF66">
    <property type="entry name" value="SERIN ENDOPEPTIDASE"/>
    <property type="match status" value="1"/>
</dbReference>
<feature type="active site" description="Charge relay system" evidence="8 9">
    <location>
        <position position="570"/>
    </location>
</feature>
<dbReference type="PANTHER" id="PTHR43806">
    <property type="entry name" value="PEPTIDASE S8"/>
    <property type="match status" value="1"/>
</dbReference>
<evidence type="ECO:0000259" key="12">
    <source>
        <dbReference type="Pfam" id="PF00082"/>
    </source>
</evidence>
<dbReference type="InterPro" id="IPR022398">
    <property type="entry name" value="Peptidase_S8_His-AS"/>
</dbReference>
<feature type="domain" description="PA" evidence="13">
    <location>
        <begin position="419"/>
        <end position="493"/>
    </location>
</feature>
<dbReference type="InterPro" id="IPR015500">
    <property type="entry name" value="Peptidase_S8_subtilisin-rel"/>
</dbReference>
<dbReference type="Gene3D" id="3.50.30.30">
    <property type="match status" value="1"/>
</dbReference>
<evidence type="ECO:0000313" key="15">
    <source>
        <dbReference type="EMBL" id="KAF9328784.1"/>
    </source>
</evidence>
<feature type="domain" description="Peptidase S8/S53" evidence="12">
    <location>
        <begin position="189"/>
        <end position="609"/>
    </location>
</feature>
<dbReference type="CDD" id="cd07489">
    <property type="entry name" value="Peptidases_S8_5"/>
    <property type="match status" value="1"/>
</dbReference>
<dbReference type="Pfam" id="PF06280">
    <property type="entry name" value="fn3_5"/>
    <property type="match status" value="1"/>
</dbReference>
<gene>
    <name evidence="15" type="ORF">BG006_008094</name>
</gene>
<proteinExistence type="inferred from homology"/>
<evidence type="ECO:0000256" key="5">
    <source>
        <dbReference type="ARBA" id="ARBA00022729"/>
    </source>
</evidence>
<dbReference type="PROSITE" id="PS51892">
    <property type="entry name" value="SUBTILASE"/>
    <property type="match status" value="1"/>
</dbReference>
<protein>
    <submittedName>
        <fullName evidence="15">Uncharacterized protein</fullName>
    </submittedName>
</protein>
<evidence type="ECO:0000256" key="11">
    <source>
        <dbReference type="SAM" id="SignalP"/>
    </source>
</evidence>
<evidence type="ECO:0000313" key="16">
    <source>
        <dbReference type="Proteomes" id="UP000696485"/>
    </source>
</evidence>
<feature type="chain" id="PRO_5040426260" evidence="11">
    <location>
        <begin position="30"/>
        <end position="947"/>
    </location>
</feature>
<dbReference type="InterPro" id="IPR036852">
    <property type="entry name" value="Peptidase_S8/S53_dom_sf"/>
</dbReference>
<evidence type="ECO:0000256" key="1">
    <source>
        <dbReference type="ARBA" id="ARBA00011073"/>
    </source>
</evidence>
<evidence type="ECO:0000256" key="7">
    <source>
        <dbReference type="ARBA" id="ARBA00022825"/>
    </source>
</evidence>
<organism evidence="15 16">
    <name type="scientific">Podila minutissima</name>
    <dbReference type="NCBI Taxonomy" id="64525"/>
    <lineage>
        <taxon>Eukaryota</taxon>
        <taxon>Fungi</taxon>
        <taxon>Fungi incertae sedis</taxon>
        <taxon>Mucoromycota</taxon>
        <taxon>Mortierellomycotina</taxon>
        <taxon>Mortierellomycetes</taxon>
        <taxon>Mortierellales</taxon>
        <taxon>Mortierellaceae</taxon>
        <taxon>Podila</taxon>
    </lineage>
</organism>
<keyword evidence="6 9" id="KW-0378">Hydrolase</keyword>
<dbReference type="SUPFAM" id="SSF52743">
    <property type="entry name" value="Subtilisin-like"/>
    <property type="match status" value="1"/>
</dbReference>
<feature type="domain" description="C5a peptidase/Subtilisin-like protease SBT2-like Fn3-like" evidence="14">
    <location>
        <begin position="650"/>
        <end position="771"/>
    </location>
</feature>
<keyword evidence="5 11" id="KW-0732">Signal</keyword>
<evidence type="ECO:0000259" key="13">
    <source>
        <dbReference type="Pfam" id="PF02225"/>
    </source>
</evidence>
<evidence type="ECO:0000256" key="6">
    <source>
        <dbReference type="ARBA" id="ARBA00022801"/>
    </source>
</evidence>
<dbReference type="SUPFAM" id="SSF52025">
    <property type="entry name" value="PA domain"/>
    <property type="match status" value="1"/>
</dbReference>
<dbReference type="InterPro" id="IPR010435">
    <property type="entry name" value="C5a/SBT2-like_Fn3"/>
</dbReference>
<dbReference type="EMBL" id="JAAAUY010000532">
    <property type="protein sequence ID" value="KAF9328784.1"/>
    <property type="molecule type" value="Genomic_DNA"/>
</dbReference>
<dbReference type="Gene3D" id="2.60.40.1710">
    <property type="entry name" value="Subtilisin-like superfamily"/>
    <property type="match status" value="1"/>
</dbReference>
<evidence type="ECO:0000256" key="9">
    <source>
        <dbReference type="PROSITE-ProRule" id="PRU01240"/>
    </source>
</evidence>
<dbReference type="InterPro" id="IPR023827">
    <property type="entry name" value="Peptidase_S8_Asp-AS"/>
</dbReference>
<keyword evidence="7 9" id="KW-0720">Serine protease</keyword>
<comment type="similarity">
    <text evidence="1 9 10">Belongs to the peptidase S8 family.</text>
</comment>
<evidence type="ECO:0000256" key="3">
    <source>
        <dbReference type="ARBA" id="ARBA00022525"/>
    </source>
</evidence>
<keyword evidence="3" id="KW-0964">Secreted</keyword>
<dbReference type="GO" id="GO:0006508">
    <property type="term" value="P:proteolysis"/>
    <property type="evidence" value="ECO:0007669"/>
    <property type="project" value="UniProtKB-KW"/>
</dbReference>
<dbReference type="InterPro" id="IPR034187">
    <property type="entry name" value="Peptidases_S8_5"/>
</dbReference>
<dbReference type="InterPro" id="IPR023828">
    <property type="entry name" value="Peptidase_S8_Ser-AS"/>
</dbReference>
<dbReference type="Pfam" id="PF00082">
    <property type="entry name" value="Peptidase_S8"/>
    <property type="match status" value="1"/>
</dbReference>
<dbReference type="Proteomes" id="UP000696485">
    <property type="component" value="Unassembled WGS sequence"/>
</dbReference>
<keyword evidence="2" id="KW-0134">Cell wall</keyword>
<evidence type="ECO:0000259" key="14">
    <source>
        <dbReference type="Pfam" id="PF06280"/>
    </source>
</evidence>
<evidence type="ECO:0000256" key="8">
    <source>
        <dbReference type="PIRSR" id="PIRSR615500-1"/>
    </source>
</evidence>
<sequence length="947" mass="101853">MRPSLSTVALSVTLIITFLALSTPDLTSAQRIAAALEHITVLGTNDLHSASSKGRFLHKTLIRTAGETPHAHKGRFWVDFHDAFTNTDRATFEKVVATHPGLEIRHEFWESLNAVSIEVADDEGVLQELVRSVPGIRLIEPVILRQAPKVAESSFKVSMEAVHQKLLPKVSSHDITGVLEVHEKLGLYGKGIKVGIIDTGIDYTHPALGGCFGEGCKVAFGANFVDVKNGEKPSDDVMDCHGHGTHVAGIVAANDTSFIGVAPQATLGAYRVFGCEPGTGNDIIIKAMIRAVEDGMDVINMSLGGPGGWREEREARVIDLLTRNSTSIFVMAMGNEGSLGAFEAASPGVSQSAITVASMEAEYLSGYYFTVDPALKGASVGAHVKKTKAARQILYTGVRDVDFSKNLVQLSPGTSGLISRDGCSAINQNVRGKIVLVRRGDCTFDEKTANVQEAGGTAVIFMDNVPNSQSFAVSLTKNFTIKYMAVNMADGEYLLRTIRANNAETQGIKLVHGAGPASVRNMNSMFMSGFTSLGPDNQLFAKPDITAPGGNIWSTIPVKMGKYATLSGTSMASPYIAGCVALYLEGHPGASNATSRTLSAIRTAFQNSARPRPNQIGYKGYASVVQQGSGLINLWYAFNNPAIASPETLALNDTANMQTQHLHISNTGKEALTYKVDIIPAAGLVPFHKNMSVNVTPAKIVARPNSVKISQRMVTVAPGGNATVDMTFAGPNTDPKLYALYSGYVRLTPQNAMSADDTTMPPPPVLHVPYVGMQGQYHDVPVFDMSFGLQVVNKRGVPITRSSRVHRDSVLVHLVKARLPEHSPISNEGEGRKSELLDSDIFVVFKLLTGARVLVVDLVAPSGSDPRQVESFGVLKGGVSTYVPRTDAQKGNTMQVLPWNGEVMSVDGKRHVAIPRGRDYRMRISLLKHFGDLRKDEDFETFLSKPS</sequence>
<evidence type="ECO:0000256" key="2">
    <source>
        <dbReference type="ARBA" id="ARBA00022512"/>
    </source>
</evidence>
<dbReference type="InterPro" id="IPR000209">
    <property type="entry name" value="Peptidase_S8/S53_dom"/>
</dbReference>
<reference evidence="15" key="1">
    <citation type="journal article" date="2020" name="Fungal Divers.">
        <title>Resolving the Mortierellaceae phylogeny through synthesis of multi-gene phylogenetics and phylogenomics.</title>
        <authorList>
            <person name="Vandepol N."/>
            <person name="Liber J."/>
            <person name="Desiro A."/>
            <person name="Na H."/>
            <person name="Kennedy M."/>
            <person name="Barry K."/>
            <person name="Grigoriev I.V."/>
            <person name="Miller A.N."/>
            <person name="O'Donnell K."/>
            <person name="Stajich J.E."/>
            <person name="Bonito G."/>
        </authorList>
    </citation>
    <scope>NUCLEOTIDE SEQUENCE</scope>
    <source>
        <strain evidence="15">NVP1</strain>
    </source>
</reference>
<dbReference type="AlphaFoldDB" id="A0A9P5SJ74"/>
<feature type="active site" description="Charge relay system" evidence="8 9">
    <location>
        <position position="243"/>
    </location>
</feature>
<dbReference type="GO" id="GO:0004252">
    <property type="term" value="F:serine-type endopeptidase activity"/>
    <property type="evidence" value="ECO:0007669"/>
    <property type="project" value="UniProtKB-UniRule"/>
</dbReference>
<dbReference type="GO" id="GO:0016020">
    <property type="term" value="C:membrane"/>
    <property type="evidence" value="ECO:0007669"/>
    <property type="project" value="InterPro"/>
</dbReference>
<evidence type="ECO:0000256" key="4">
    <source>
        <dbReference type="ARBA" id="ARBA00022670"/>
    </source>
</evidence>
<dbReference type="PROSITE" id="PS00136">
    <property type="entry name" value="SUBTILASE_ASP"/>
    <property type="match status" value="1"/>
</dbReference>
<dbReference type="Gene3D" id="3.40.50.200">
    <property type="entry name" value="Peptidase S8/S53 domain"/>
    <property type="match status" value="2"/>
</dbReference>
<evidence type="ECO:0000256" key="10">
    <source>
        <dbReference type="RuleBase" id="RU003355"/>
    </source>
</evidence>
<dbReference type="InterPro" id="IPR046450">
    <property type="entry name" value="PA_dom_sf"/>
</dbReference>
<dbReference type="InterPro" id="IPR003137">
    <property type="entry name" value="PA_domain"/>
</dbReference>
<feature type="signal peptide" evidence="11">
    <location>
        <begin position="1"/>
        <end position="29"/>
    </location>
</feature>